<dbReference type="Gene3D" id="2.120.10.30">
    <property type="entry name" value="TolB, C-terminal domain"/>
    <property type="match status" value="1"/>
</dbReference>
<dbReference type="Proteomes" id="UP000050326">
    <property type="component" value="Unassembled WGS sequence"/>
</dbReference>
<dbReference type="PATRIC" id="fig|36849.3.peg.3615"/>
<evidence type="ECO:0000313" key="2">
    <source>
        <dbReference type="Proteomes" id="UP000050326"/>
    </source>
</evidence>
<organism evidence="1 2">
    <name type="scientific">Oxobacter pfennigii</name>
    <dbReference type="NCBI Taxonomy" id="36849"/>
    <lineage>
        <taxon>Bacteria</taxon>
        <taxon>Bacillati</taxon>
        <taxon>Bacillota</taxon>
        <taxon>Clostridia</taxon>
        <taxon>Eubacteriales</taxon>
        <taxon>Clostridiaceae</taxon>
        <taxon>Oxobacter</taxon>
    </lineage>
</organism>
<dbReference type="RefSeq" id="WP_054876411.1">
    <property type="nucleotide sequence ID" value="NZ_LKET01000045.1"/>
</dbReference>
<dbReference type="PANTHER" id="PTHR36842:SF1">
    <property type="entry name" value="PROTEIN TOLB"/>
    <property type="match status" value="1"/>
</dbReference>
<dbReference type="AlphaFoldDB" id="A0A0P8W536"/>
<comment type="caution">
    <text evidence="1">The sequence shown here is derived from an EMBL/GenBank/DDBJ whole genome shotgun (WGS) entry which is preliminary data.</text>
</comment>
<name>A0A0P8W536_9CLOT</name>
<dbReference type="OrthoDB" id="1886400at2"/>
<keyword evidence="2" id="KW-1185">Reference proteome</keyword>
<dbReference type="EMBL" id="LKET01000045">
    <property type="protein sequence ID" value="KPU42983.1"/>
    <property type="molecule type" value="Genomic_DNA"/>
</dbReference>
<dbReference type="PANTHER" id="PTHR36842">
    <property type="entry name" value="PROTEIN TOLB HOMOLOG"/>
    <property type="match status" value="1"/>
</dbReference>
<accession>A0A0P8W536</accession>
<reference evidence="1 2" key="1">
    <citation type="submission" date="2015-09" db="EMBL/GenBank/DDBJ databases">
        <title>Genome sequence of Oxobacter pfennigii DSM 3222.</title>
        <authorList>
            <person name="Poehlein A."/>
            <person name="Bengelsdorf F.R."/>
            <person name="Schiel-Bengelsdorf B."/>
            <person name="Duerre P."/>
            <person name="Daniel R."/>
        </authorList>
    </citation>
    <scope>NUCLEOTIDE SEQUENCE [LARGE SCALE GENOMIC DNA]</scope>
    <source>
        <strain evidence="1 2">DSM 3222</strain>
    </source>
</reference>
<evidence type="ECO:0000313" key="1">
    <source>
        <dbReference type="EMBL" id="KPU42983.1"/>
    </source>
</evidence>
<proteinExistence type="predicted"/>
<dbReference type="STRING" id="36849.OXPF_34140"/>
<dbReference type="SUPFAM" id="SSF82171">
    <property type="entry name" value="DPP6 N-terminal domain-like"/>
    <property type="match status" value="1"/>
</dbReference>
<protein>
    <submittedName>
        <fullName evidence="1">Protein TolB</fullName>
    </submittedName>
</protein>
<gene>
    <name evidence="1" type="primary">tolB_2</name>
    <name evidence="1" type="ORF">OXPF_34140</name>
</gene>
<sequence length="367" mass="41896">MKQPLTLLFGIIISILFLSIAFPADPMQPDLITRIAGNKEEVKTPLETVRNYRVGDVTKIDDAGTALIFSPDEEELYYTKKSDDNSYEEIWISNLKDYKGIINTKLKINDIRNAKWSPDGKQLCFMGDLSPGTTSLFTYSATTKLIKEVTPKNIKDMGVTSYDWDNESLYLVMSVDIVKPFIELYNTHTGKFSRVNLKLRSCRNVAFYEDDKLMYSDLDENNEYKIYTVEKSGKNAEFIADGQSFILSPNKNKMAILADLNSQQGLWIYNIINKNIKQLRTEPINNIVWLSDNTNIIFAEEDDCKSKYTYSGSLYYVENNLQETEITGTVYPIFTASESGRKIAMTSPDYVEDRTENKGIFAGTLFK</sequence>
<dbReference type="InterPro" id="IPR011042">
    <property type="entry name" value="6-blade_b-propeller_TolB-like"/>
</dbReference>